<comment type="caution">
    <text evidence="4">The sequence shown here is derived from an EMBL/GenBank/DDBJ whole genome shotgun (WGS) entry which is preliminary data.</text>
</comment>
<evidence type="ECO:0000256" key="1">
    <source>
        <dbReference type="SAM" id="MobiDB-lite"/>
    </source>
</evidence>
<evidence type="ECO:0000313" key="5">
    <source>
        <dbReference type="Proteomes" id="UP000248257"/>
    </source>
</evidence>
<name>A0A318PGP0_KOMXY</name>
<feature type="region of interest" description="Disordered" evidence="1">
    <location>
        <begin position="275"/>
        <end position="295"/>
    </location>
</feature>
<evidence type="ECO:0000259" key="2">
    <source>
        <dbReference type="Pfam" id="PF03428"/>
    </source>
</evidence>
<feature type="compositionally biased region" description="Basic and acidic residues" evidence="1">
    <location>
        <begin position="277"/>
        <end position="293"/>
    </location>
</feature>
<dbReference type="InterPro" id="IPR047611">
    <property type="entry name" value="RepABC_RepC"/>
</dbReference>
<accession>A0A318PGP0</accession>
<dbReference type="InterPro" id="IPR021760">
    <property type="entry name" value="RepC_C"/>
</dbReference>
<evidence type="ECO:0000313" key="4">
    <source>
        <dbReference type="EMBL" id="PYD56410.1"/>
    </source>
</evidence>
<dbReference type="STRING" id="1220579.GCA_001571345_02134"/>
<feature type="domain" description="Plasmid replication protein C N-terminal" evidence="2">
    <location>
        <begin position="13"/>
        <end position="185"/>
    </location>
</feature>
<dbReference type="Pfam" id="PF03428">
    <property type="entry name" value="RP-C"/>
    <property type="match status" value="1"/>
</dbReference>
<dbReference type="NCBIfam" id="NF040974">
    <property type="entry name" value="RepABC_RepC"/>
    <property type="match status" value="1"/>
</dbReference>
<dbReference type="RefSeq" id="WP_082770833.1">
    <property type="nucleotide sequence ID" value="NZ_NKUC01000024.1"/>
</dbReference>
<dbReference type="Pfam" id="PF11800">
    <property type="entry name" value="RP-C_C"/>
    <property type="match status" value="1"/>
</dbReference>
<dbReference type="EMBL" id="NKUC01000024">
    <property type="protein sequence ID" value="PYD56410.1"/>
    <property type="molecule type" value="Genomic_DNA"/>
</dbReference>
<dbReference type="OrthoDB" id="7488837at2"/>
<sequence length="413" mass="45529">MITETYQPHGGLRRITPAMLAAQVQAQAMPMSGIARGEILRVLRLARSAVGLTCQQAELLAYLSSWTDPEDWTDEDGEPLCTARNLDIQERFDLGRTRVKELLRGLAEAGWIIHRDSPNGQRYLRRSRSSRKALYGYGIDLSPLSRRYPELAHAAAAQEERRREGRRLHKEVMALARRIYALSETCLEVGLPMTDAKRVALEANRLTQLRGEDRNPEILEPILARLTTLQQELEFAIQAANPVESDPMGSPERPHYTTTKPDHIAYATVGGTGCAGKAHEATRSRSSEPRRATESALKGFRATPTFLLQLVPALRDICQTDRPNEREILDAVALLCNSLGVSTHAWKQAISVLGPYEAAVAVCVIAARHAKGLVKSAGGLLRAMITRHSKGELALDRSLYGLADQIKASAAVH</sequence>
<proteinExistence type="predicted"/>
<gene>
    <name evidence="4" type="ORF">CFR75_11380</name>
</gene>
<protein>
    <submittedName>
        <fullName evidence="4">Uncharacterized protein</fullName>
    </submittedName>
</protein>
<dbReference type="InterPro" id="IPR005090">
    <property type="entry name" value="RepC_N"/>
</dbReference>
<keyword evidence="5" id="KW-1185">Reference proteome</keyword>
<reference evidence="4 5" key="1">
    <citation type="submission" date="2017-07" db="EMBL/GenBank/DDBJ databases">
        <title>A draft genome sequence of Komagataeibacter xylinus LMG 1515.</title>
        <authorList>
            <person name="Skraban J."/>
            <person name="Cleenwerck I."/>
            <person name="Vandamme P."/>
            <person name="Trcek J."/>
        </authorList>
    </citation>
    <scope>NUCLEOTIDE SEQUENCE [LARGE SCALE GENOMIC DNA]</scope>
    <source>
        <strain evidence="4 5">LMG 1515</strain>
    </source>
</reference>
<evidence type="ECO:0000259" key="3">
    <source>
        <dbReference type="Pfam" id="PF11800"/>
    </source>
</evidence>
<dbReference type="Proteomes" id="UP000248257">
    <property type="component" value="Unassembled WGS sequence"/>
</dbReference>
<dbReference type="AlphaFoldDB" id="A0A318PGP0"/>
<feature type="domain" description="Plasmid replication protein C C-terminal" evidence="3">
    <location>
        <begin position="305"/>
        <end position="404"/>
    </location>
</feature>
<organism evidence="4 5">
    <name type="scientific">Komagataeibacter xylinus</name>
    <name type="common">Gluconacetobacter xylinus</name>
    <dbReference type="NCBI Taxonomy" id="28448"/>
    <lineage>
        <taxon>Bacteria</taxon>
        <taxon>Pseudomonadati</taxon>
        <taxon>Pseudomonadota</taxon>
        <taxon>Alphaproteobacteria</taxon>
        <taxon>Acetobacterales</taxon>
        <taxon>Acetobacteraceae</taxon>
        <taxon>Komagataeibacter</taxon>
    </lineage>
</organism>